<accession>A0A3B0S5H2</accession>
<dbReference type="EMBL" id="UOEH01000267">
    <property type="protein sequence ID" value="VAV99132.1"/>
    <property type="molecule type" value="Genomic_DNA"/>
</dbReference>
<gene>
    <name evidence="2" type="ORF">MNBD_ALPHA05-729</name>
</gene>
<dbReference type="SUPFAM" id="SSF56281">
    <property type="entry name" value="Metallo-hydrolase/oxidoreductase"/>
    <property type="match status" value="1"/>
</dbReference>
<name>A0A3B0S5H2_9ZZZZ</name>
<proteinExistence type="predicted"/>
<dbReference type="InterPro" id="IPR036866">
    <property type="entry name" value="RibonucZ/Hydroxyglut_hydro"/>
</dbReference>
<dbReference type="InterPro" id="IPR050114">
    <property type="entry name" value="UPF0173_UPF0282_UlaG_hydrolase"/>
</dbReference>
<dbReference type="PANTHER" id="PTHR43546:SF3">
    <property type="entry name" value="UPF0173 METAL-DEPENDENT HYDROLASE MJ1163"/>
    <property type="match status" value="1"/>
</dbReference>
<organism evidence="2">
    <name type="scientific">hydrothermal vent metagenome</name>
    <dbReference type="NCBI Taxonomy" id="652676"/>
    <lineage>
        <taxon>unclassified sequences</taxon>
        <taxon>metagenomes</taxon>
        <taxon>ecological metagenomes</taxon>
    </lineage>
</organism>
<dbReference type="PANTHER" id="PTHR43546">
    <property type="entry name" value="UPF0173 METAL-DEPENDENT HYDROLASE MJ1163-RELATED"/>
    <property type="match status" value="1"/>
</dbReference>
<dbReference type="AlphaFoldDB" id="A0A3B0S5H2"/>
<feature type="non-terminal residue" evidence="2">
    <location>
        <position position="208"/>
    </location>
</feature>
<dbReference type="InterPro" id="IPR001279">
    <property type="entry name" value="Metallo-B-lactamas"/>
</dbReference>
<feature type="domain" description="Metallo-beta-lactamase" evidence="1">
    <location>
        <begin position="43"/>
        <end position="200"/>
    </location>
</feature>
<protein>
    <recommendedName>
        <fullName evidence="1">Metallo-beta-lactamase domain-containing protein</fullName>
    </recommendedName>
</protein>
<dbReference type="Gene3D" id="3.60.15.10">
    <property type="entry name" value="Ribonuclease Z/Hydroxyacylglutathione hydrolase-like"/>
    <property type="match status" value="1"/>
</dbReference>
<reference evidence="2" key="1">
    <citation type="submission" date="2018-06" db="EMBL/GenBank/DDBJ databases">
        <authorList>
            <person name="Zhirakovskaya E."/>
        </authorList>
    </citation>
    <scope>NUCLEOTIDE SEQUENCE</scope>
</reference>
<sequence>MKRLIAIITTSLGLFSAAIAHDSVTATYLGNEGVMVVNGETKILFDAFYADSYGQYALVPDTIADAMMKGAPPYDGVDAIFVSHVHGDHFTAELAVAYMRANKNVRLYAPQQVHDAIVNSGVADNDPLMARVFGYDLAPEDSAINFDIDGLEVSAVSIPHAGNRPHIQNFAWRVTLGEETTVMHLGDAGPVVANFSRHMQHFKSRKTN</sequence>
<dbReference type="Pfam" id="PF12706">
    <property type="entry name" value="Lactamase_B_2"/>
    <property type="match status" value="1"/>
</dbReference>
<evidence type="ECO:0000259" key="1">
    <source>
        <dbReference type="Pfam" id="PF12706"/>
    </source>
</evidence>
<evidence type="ECO:0000313" key="2">
    <source>
        <dbReference type="EMBL" id="VAV99132.1"/>
    </source>
</evidence>